<name>A0A656HM21_THINJ</name>
<dbReference type="EMBL" id="JH651384">
    <property type="protein sequence ID" value="EIJ36065.1"/>
    <property type="molecule type" value="Genomic_DNA"/>
</dbReference>
<evidence type="ECO:0000313" key="2">
    <source>
        <dbReference type="Proteomes" id="UP000005317"/>
    </source>
</evidence>
<gene>
    <name evidence="1" type="ORF">Thini_3559</name>
</gene>
<reference evidence="2" key="1">
    <citation type="journal article" date="2011" name="Stand. Genomic Sci.">
        <title>Genome sequence of the filamentous, gliding Thiothrix nivea neotype strain (JP2(T)).</title>
        <authorList>
            <person name="Lapidus A."/>
            <person name="Nolan M."/>
            <person name="Lucas S."/>
            <person name="Glavina Del Rio T."/>
            <person name="Tice H."/>
            <person name="Cheng J.F."/>
            <person name="Tapia R."/>
            <person name="Han C."/>
            <person name="Goodwin L."/>
            <person name="Pitluck S."/>
            <person name="Liolios K."/>
            <person name="Pagani I."/>
            <person name="Ivanova N."/>
            <person name="Huntemann M."/>
            <person name="Mavromatis K."/>
            <person name="Mikhailova N."/>
            <person name="Pati A."/>
            <person name="Chen A."/>
            <person name="Palaniappan K."/>
            <person name="Land M."/>
            <person name="Brambilla E.M."/>
            <person name="Rohde M."/>
            <person name="Abt B."/>
            <person name="Verbarg S."/>
            <person name="Goker M."/>
            <person name="Bristow J."/>
            <person name="Eisen J.A."/>
            <person name="Markowitz V."/>
            <person name="Hugenholtz P."/>
            <person name="Kyrpides N.C."/>
            <person name="Klenk H.P."/>
            <person name="Woyke T."/>
        </authorList>
    </citation>
    <scope>NUCLEOTIDE SEQUENCE [LARGE SCALE GENOMIC DNA]</scope>
    <source>
        <strain evidence="2">ATCC 35100 / DSM 5205 / JP2</strain>
    </source>
</reference>
<dbReference type="OrthoDB" id="5738094at2"/>
<evidence type="ECO:0000313" key="1">
    <source>
        <dbReference type="EMBL" id="EIJ36065.1"/>
    </source>
</evidence>
<protein>
    <submittedName>
        <fullName evidence="1">Uncharacterized protein</fullName>
    </submittedName>
</protein>
<dbReference type="AlphaFoldDB" id="A0A656HM21"/>
<accession>A0A656HM21</accession>
<organism evidence="1 2">
    <name type="scientific">Thiothrix nivea (strain ATCC 35100 / DSM 5205 / JP2)</name>
    <dbReference type="NCBI Taxonomy" id="870187"/>
    <lineage>
        <taxon>Bacteria</taxon>
        <taxon>Pseudomonadati</taxon>
        <taxon>Pseudomonadota</taxon>
        <taxon>Gammaproteobacteria</taxon>
        <taxon>Thiotrichales</taxon>
        <taxon>Thiotrichaceae</taxon>
        <taxon>Thiothrix</taxon>
    </lineage>
</organism>
<keyword evidence="2" id="KW-1185">Reference proteome</keyword>
<proteinExistence type="predicted"/>
<dbReference type="RefSeq" id="WP_002709955.1">
    <property type="nucleotide sequence ID" value="NZ_JH651384.1"/>
</dbReference>
<sequence length="130" mass="14611" precursor="true">MLNNKFFGVLLTASLLTACGSGEDVLGKAAEGRWNALISGDMQAAYQYYTKAFQETTPLDMFKHKVHSGLWKKAEVTKVTCTEPGKRCDVDVEVTAAIRMRGLKEPMESSATLHEVWVKDGWFSDWRYVN</sequence>
<dbReference type="PROSITE" id="PS51257">
    <property type="entry name" value="PROKAR_LIPOPROTEIN"/>
    <property type="match status" value="1"/>
</dbReference>
<dbReference type="Proteomes" id="UP000005317">
    <property type="component" value="Unassembled WGS sequence"/>
</dbReference>